<comment type="function">
    <text evidence="2 7">Hydrolysis of 6-phosphogluconolactone to 6-phosphogluconate.</text>
</comment>
<evidence type="ECO:0000256" key="4">
    <source>
        <dbReference type="ARBA" id="ARBA00010662"/>
    </source>
</evidence>
<reference evidence="10" key="1">
    <citation type="journal article" date="2019" name="PLoS Negl. Trop. Dis.">
        <title>Revisiting the worldwide diversity of Leptospira species in the environment.</title>
        <authorList>
            <person name="Vincent A.T."/>
            <person name="Schiettekatte O."/>
            <person name="Bourhy P."/>
            <person name="Veyrier F.J."/>
            <person name="Picardeau M."/>
        </authorList>
    </citation>
    <scope>NUCLEOTIDE SEQUENCE [LARGE SCALE GENOMIC DNA]</scope>
    <source>
        <strain evidence="10">201601955</strain>
    </source>
</reference>
<feature type="domain" description="Glucosamine/galactosamine-6-phosphate isomerase" evidence="8">
    <location>
        <begin position="9"/>
        <end position="210"/>
    </location>
</feature>
<comment type="pathway">
    <text evidence="3 7">Carbohydrate degradation; pentose phosphate pathway; D-ribulose 5-phosphate from D-glucose 6-phosphate (oxidative stage): step 2/3.</text>
</comment>
<sequence length="224" mass="25097">MEILEYYNKSSFINEVSHLICEISEKCISDDGIFRLVLAGGETPISIYKQLKSIETDWSKWVFYFSDERCDSGNSEHLNFTMAANALLSHIPIQANQVYKIDTFLGAIEAANRYNEILKNVVSFDLVLLGLGEDGHTASLFPGNYLGEDVSAANSIAVFNSPKQPPERVSLSLRRINSSDRIVFLVSGDSKKQIIENLKKGDDLPASKVKGRIFTKMFFLTENQ</sequence>
<dbReference type="CDD" id="cd01400">
    <property type="entry name" value="6PGL"/>
    <property type="match status" value="1"/>
</dbReference>
<dbReference type="Gene3D" id="3.40.50.1360">
    <property type="match status" value="1"/>
</dbReference>
<evidence type="ECO:0000256" key="6">
    <source>
        <dbReference type="ARBA" id="ARBA00020337"/>
    </source>
</evidence>
<evidence type="ECO:0000259" key="8">
    <source>
        <dbReference type="Pfam" id="PF01182"/>
    </source>
</evidence>
<evidence type="ECO:0000256" key="7">
    <source>
        <dbReference type="RuleBase" id="RU365095"/>
    </source>
</evidence>
<dbReference type="InterPro" id="IPR006148">
    <property type="entry name" value="Glc/Gal-6P_isomerase"/>
</dbReference>
<proteinExistence type="inferred from homology"/>
<keyword evidence="10" id="KW-1185">Reference proteome</keyword>
<dbReference type="Pfam" id="PF01182">
    <property type="entry name" value="Glucosamine_iso"/>
    <property type="match status" value="1"/>
</dbReference>
<evidence type="ECO:0000256" key="5">
    <source>
        <dbReference type="ARBA" id="ARBA00013198"/>
    </source>
</evidence>
<name>A0ABY2NT27_9LEPT</name>
<organism evidence="9 10">
    <name type="scientific">Leptospira vanthielii</name>
    <dbReference type="NCBI Taxonomy" id="293085"/>
    <lineage>
        <taxon>Bacteria</taxon>
        <taxon>Pseudomonadati</taxon>
        <taxon>Spirochaetota</taxon>
        <taxon>Spirochaetia</taxon>
        <taxon>Leptospirales</taxon>
        <taxon>Leptospiraceae</taxon>
        <taxon>Leptospira</taxon>
    </lineage>
</organism>
<keyword evidence="7 9" id="KW-0378">Hydrolase</keyword>
<dbReference type="RefSeq" id="WP_135656798.1">
    <property type="nucleotide sequence ID" value="NZ_RQHF01000008.1"/>
</dbReference>
<dbReference type="SUPFAM" id="SSF100950">
    <property type="entry name" value="NagB/RpiA/CoA transferase-like"/>
    <property type="match status" value="1"/>
</dbReference>
<evidence type="ECO:0000313" key="9">
    <source>
        <dbReference type="EMBL" id="TGM60683.1"/>
    </source>
</evidence>
<dbReference type="NCBIfam" id="TIGR01198">
    <property type="entry name" value="pgl"/>
    <property type="match status" value="1"/>
</dbReference>
<dbReference type="PANTHER" id="PTHR11054:SF0">
    <property type="entry name" value="6-PHOSPHOGLUCONOLACTONASE"/>
    <property type="match status" value="1"/>
</dbReference>
<dbReference type="EC" id="3.1.1.31" evidence="5 7"/>
<dbReference type="Proteomes" id="UP000298112">
    <property type="component" value="Unassembled WGS sequence"/>
</dbReference>
<evidence type="ECO:0000313" key="10">
    <source>
        <dbReference type="Proteomes" id="UP000298112"/>
    </source>
</evidence>
<evidence type="ECO:0000256" key="3">
    <source>
        <dbReference type="ARBA" id="ARBA00004961"/>
    </source>
</evidence>
<dbReference type="GO" id="GO:0017057">
    <property type="term" value="F:6-phosphogluconolactonase activity"/>
    <property type="evidence" value="ECO:0007669"/>
    <property type="project" value="UniProtKB-EC"/>
</dbReference>
<gene>
    <name evidence="7 9" type="primary">pgl</name>
    <name evidence="9" type="ORF">EHQ95_02055</name>
</gene>
<dbReference type="PANTHER" id="PTHR11054">
    <property type="entry name" value="6-PHOSPHOGLUCONOLACTONASE"/>
    <property type="match status" value="1"/>
</dbReference>
<dbReference type="InterPro" id="IPR005900">
    <property type="entry name" value="6-phosphogluconolactonase_DevB"/>
</dbReference>
<comment type="similarity">
    <text evidence="4 7">Belongs to the glucosamine/galactosamine-6-phosphate isomerase family. 6-phosphogluconolactonase subfamily.</text>
</comment>
<protein>
    <recommendedName>
        <fullName evidence="6 7">6-phosphogluconolactonase</fullName>
        <shortName evidence="7">6PGL</shortName>
        <ecNumber evidence="5 7">3.1.1.31</ecNumber>
    </recommendedName>
</protein>
<dbReference type="EMBL" id="RQHF01000008">
    <property type="protein sequence ID" value="TGM60683.1"/>
    <property type="molecule type" value="Genomic_DNA"/>
</dbReference>
<evidence type="ECO:0000256" key="1">
    <source>
        <dbReference type="ARBA" id="ARBA00000832"/>
    </source>
</evidence>
<comment type="caution">
    <text evidence="9">The sequence shown here is derived from an EMBL/GenBank/DDBJ whole genome shotgun (WGS) entry which is preliminary data.</text>
</comment>
<evidence type="ECO:0000256" key="2">
    <source>
        <dbReference type="ARBA" id="ARBA00002681"/>
    </source>
</evidence>
<accession>A0ABY2NT27</accession>
<dbReference type="InterPro" id="IPR039104">
    <property type="entry name" value="6PGL"/>
</dbReference>
<dbReference type="InterPro" id="IPR037171">
    <property type="entry name" value="NagB/RpiA_transferase-like"/>
</dbReference>
<comment type="catalytic activity">
    <reaction evidence="1 7">
        <text>6-phospho-D-glucono-1,5-lactone + H2O = 6-phospho-D-gluconate + H(+)</text>
        <dbReference type="Rhea" id="RHEA:12556"/>
        <dbReference type="ChEBI" id="CHEBI:15377"/>
        <dbReference type="ChEBI" id="CHEBI:15378"/>
        <dbReference type="ChEBI" id="CHEBI:57955"/>
        <dbReference type="ChEBI" id="CHEBI:58759"/>
        <dbReference type="EC" id="3.1.1.31"/>
    </reaction>
</comment>